<evidence type="ECO:0000256" key="7">
    <source>
        <dbReference type="RuleBase" id="RU362102"/>
    </source>
</evidence>
<proteinExistence type="predicted"/>
<gene>
    <name evidence="10" type="primary">PLA2G4A</name>
    <name evidence="10" type="ORF">NPIL_512271</name>
</gene>
<evidence type="ECO:0000256" key="1">
    <source>
        <dbReference type="ARBA" id="ARBA00004496"/>
    </source>
</evidence>
<dbReference type="SUPFAM" id="SSF52151">
    <property type="entry name" value="FabD/lysophospholipase-like"/>
    <property type="match status" value="2"/>
</dbReference>
<evidence type="ECO:0000313" key="10">
    <source>
        <dbReference type="EMBL" id="GFU33088.1"/>
    </source>
</evidence>
<comment type="domain">
    <text evidence="7">The N-terminal C2 domain associates with lipid membranes upon calcium binding.</text>
</comment>
<keyword evidence="3 7" id="KW-0963">Cytoplasm</keyword>
<dbReference type="SUPFAM" id="SSF49562">
    <property type="entry name" value="C2 domain (Calcium/lipid-binding domain, CaLB)"/>
    <property type="match status" value="1"/>
</dbReference>
<dbReference type="PROSITE" id="PS50004">
    <property type="entry name" value="C2"/>
    <property type="match status" value="1"/>
</dbReference>
<dbReference type="GO" id="GO:0005829">
    <property type="term" value="C:cytosol"/>
    <property type="evidence" value="ECO:0007669"/>
    <property type="project" value="TreeGrafter"/>
</dbReference>
<dbReference type="GO" id="GO:0005544">
    <property type="term" value="F:calcium-dependent phospholipid binding"/>
    <property type="evidence" value="ECO:0007669"/>
    <property type="project" value="TreeGrafter"/>
</dbReference>
<evidence type="ECO:0000259" key="8">
    <source>
        <dbReference type="PROSITE" id="PS50004"/>
    </source>
</evidence>
<dbReference type="EMBL" id="BMAW01034015">
    <property type="protein sequence ID" value="GFU33088.1"/>
    <property type="molecule type" value="Genomic_DNA"/>
</dbReference>
<dbReference type="GO" id="GO:0047498">
    <property type="term" value="F:calcium-dependent phospholipase A2 activity"/>
    <property type="evidence" value="ECO:0007669"/>
    <property type="project" value="TreeGrafter"/>
</dbReference>
<dbReference type="GO" id="GO:0046475">
    <property type="term" value="P:glycerophospholipid catabolic process"/>
    <property type="evidence" value="ECO:0007669"/>
    <property type="project" value="TreeGrafter"/>
</dbReference>
<comment type="catalytic activity">
    <reaction evidence="7">
        <text>a 1,2-diacyl-sn-glycero-3-phosphocholine + H2O = a 1-acyl-sn-glycero-3-phosphocholine + a fatty acid + H(+)</text>
        <dbReference type="Rhea" id="RHEA:15801"/>
        <dbReference type="ChEBI" id="CHEBI:15377"/>
        <dbReference type="ChEBI" id="CHEBI:15378"/>
        <dbReference type="ChEBI" id="CHEBI:28868"/>
        <dbReference type="ChEBI" id="CHEBI:57643"/>
        <dbReference type="ChEBI" id="CHEBI:58168"/>
        <dbReference type="EC" id="3.1.1.4"/>
    </reaction>
</comment>
<dbReference type="Pfam" id="PF01735">
    <property type="entry name" value="PLA2_B"/>
    <property type="match status" value="2"/>
</dbReference>
<dbReference type="InterPro" id="IPR002492">
    <property type="entry name" value="Transposase_Tc1-like"/>
</dbReference>
<evidence type="ECO:0000256" key="5">
    <source>
        <dbReference type="ARBA" id="ARBA00023098"/>
    </source>
</evidence>
<comment type="caution">
    <text evidence="10">The sequence shown here is derived from an EMBL/GenBank/DDBJ whole genome shotgun (WGS) entry which is preliminary data.</text>
</comment>
<dbReference type="Gene3D" id="3.40.1090.10">
    <property type="entry name" value="Cytosolic phospholipase A2 catalytic domain"/>
    <property type="match status" value="1"/>
</dbReference>
<keyword evidence="11" id="KW-1185">Reference proteome</keyword>
<name>A0A8X6UL32_NEPPI</name>
<dbReference type="AlphaFoldDB" id="A0A8X6UL32"/>
<dbReference type="GO" id="GO:0006313">
    <property type="term" value="P:DNA transposition"/>
    <property type="evidence" value="ECO:0007669"/>
    <property type="project" value="InterPro"/>
</dbReference>
<keyword evidence="5 6" id="KW-0443">Lipid metabolism</keyword>
<dbReference type="Proteomes" id="UP000887013">
    <property type="component" value="Unassembled WGS sequence"/>
</dbReference>
<keyword evidence="7" id="KW-0479">Metal-binding</keyword>
<sequence length="799" mass="92104">MEKLSSAELREQVILTKEQCNEVFTLPSLQVFQVHDDPCYILNVTVLEAHKITKGWVRDLVDKPDPYVVLFIPGSPNGKKKTKYFDNTASPTWNEEFTFILDSQKNYELQITLMDANYTVDRKLGVQKISLIDLVLNEESTVSVKFNEVTEIIVKLLLKVDENPDLRYGLSLCDKEKDFRRNRREYVRESLRSLFPENESSKESEIPVIGVIGSGGGFRAMTALSGVMKALSDTKILDCVTYTAGLSGSAWYLSTLYSHPDFPAKSPGELLEEMKVNVRHSPFWLLSPRSMYRYISNIKEKHKNGQPVSFTDFFGYLLGDTLLKGRTNVRLSDQKEKVDSGAVPLPLYTCLHVKSNVSAKVFQDWLEFSPYEIGIAKYATFMKSEDFGSKFFKGKIVKRFSEFPLHYLQGIWGSAFSILFKRLIQEKTKLSLDFPIVDSDEEEDVYFDAEEEFQHEEEDLRDALEHLDLSNGGIDDIQSENEDEISEECASTETETDGGQKHGIWKDFVNNICSNSILDTRKGRAGRILNPLRGLSLVPCFSFSPFSPTSPNDNTLFKGLTEPAPTDSKTLYLVDGGLTFNLPFPLLLRPQRSVDLFLTFDFSSREADHTVPFKELLISEKWARINNCPFPPIHDLATEFVKQPPRECYVFKHPTNELCPIIIYFPLFNLNFKKYKQPDVPRETEEELEFGNFSIFSDCKKSYSIYNFKYPTKKFDRLHQLMEFNVLNNIDQHLRSATGSTISTKTVRNLLHAVGLYARRPMVRVTLRARHRRARREWATERVNWRRNDWRNVLFSDEW</sequence>
<comment type="subcellular location">
    <subcellularLocation>
        <location evidence="1">Cytoplasm</location>
    </subcellularLocation>
</comment>
<dbReference type="InterPro" id="IPR016035">
    <property type="entry name" value="Acyl_Trfase/lysoPLipase"/>
</dbReference>
<feature type="domain" description="C2" evidence="8">
    <location>
        <begin position="23"/>
        <end position="144"/>
    </location>
</feature>
<dbReference type="InterPro" id="IPR002642">
    <property type="entry name" value="LysoPLipase_cat_dom"/>
</dbReference>
<keyword evidence="4 6" id="KW-0378">Hydrolase</keyword>
<dbReference type="OrthoDB" id="419768at2759"/>
<evidence type="ECO:0000256" key="4">
    <source>
        <dbReference type="ARBA" id="ARBA00022801"/>
    </source>
</evidence>
<keyword evidence="7" id="KW-0106">Calcium</keyword>
<protein>
    <recommendedName>
        <fullName evidence="2 7">Phospholipase A2</fullName>
        <ecNumber evidence="2 7">3.1.1.4</ecNumber>
    </recommendedName>
</protein>
<dbReference type="SMART" id="SM00239">
    <property type="entry name" value="C2"/>
    <property type="match status" value="1"/>
</dbReference>
<dbReference type="GO" id="GO:0015074">
    <property type="term" value="P:DNA integration"/>
    <property type="evidence" value="ECO:0007669"/>
    <property type="project" value="InterPro"/>
</dbReference>
<dbReference type="EC" id="3.1.1.4" evidence="2 7"/>
<feature type="domain" description="PLA2c" evidence="9">
    <location>
        <begin position="158"/>
        <end position="783"/>
    </location>
</feature>
<evidence type="ECO:0000256" key="2">
    <source>
        <dbReference type="ARBA" id="ARBA00013278"/>
    </source>
</evidence>
<evidence type="ECO:0000259" key="9">
    <source>
        <dbReference type="PROSITE" id="PS51210"/>
    </source>
</evidence>
<dbReference type="Gene3D" id="2.60.40.150">
    <property type="entry name" value="C2 domain"/>
    <property type="match status" value="1"/>
</dbReference>
<dbReference type="PROSITE" id="PS51210">
    <property type="entry name" value="PLA2C"/>
    <property type="match status" value="1"/>
</dbReference>
<dbReference type="SMART" id="SM00022">
    <property type="entry name" value="PLAc"/>
    <property type="match status" value="1"/>
</dbReference>
<evidence type="ECO:0000313" key="11">
    <source>
        <dbReference type="Proteomes" id="UP000887013"/>
    </source>
</evidence>
<dbReference type="PANTHER" id="PTHR10728">
    <property type="entry name" value="CYTOSOLIC PHOSPHOLIPASE A2"/>
    <property type="match status" value="1"/>
</dbReference>
<evidence type="ECO:0000256" key="3">
    <source>
        <dbReference type="ARBA" id="ARBA00022490"/>
    </source>
</evidence>
<accession>A0A8X6UL32</accession>
<dbReference type="InterPro" id="IPR000008">
    <property type="entry name" value="C2_dom"/>
</dbReference>
<dbReference type="Pfam" id="PF01498">
    <property type="entry name" value="HTH_Tnp_Tc3_2"/>
    <property type="match status" value="1"/>
</dbReference>
<evidence type="ECO:0000256" key="6">
    <source>
        <dbReference type="PROSITE-ProRule" id="PRU00555"/>
    </source>
</evidence>
<keyword evidence="6 7" id="KW-0442">Lipid degradation</keyword>
<reference evidence="10" key="1">
    <citation type="submission" date="2020-08" db="EMBL/GenBank/DDBJ databases">
        <title>Multicomponent nature underlies the extraordinary mechanical properties of spider dragline silk.</title>
        <authorList>
            <person name="Kono N."/>
            <person name="Nakamura H."/>
            <person name="Mori M."/>
            <person name="Yoshida Y."/>
            <person name="Ohtoshi R."/>
            <person name="Malay A.D."/>
            <person name="Moran D.A.P."/>
            <person name="Tomita M."/>
            <person name="Numata K."/>
            <person name="Arakawa K."/>
        </authorList>
    </citation>
    <scope>NUCLEOTIDE SEQUENCE</scope>
</reference>
<dbReference type="GO" id="GO:0003677">
    <property type="term" value="F:DNA binding"/>
    <property type="evidence" value="ECO:0007669"/>
    <property type="project" value="InterPro"/>
</dbReference>
<dbReference type="GO" id="GO:0005509">
    <property type="term" value="F:calcium ion binding"/>
    <property type="evidence" value="ECO:0007669"/>
    <property type="project" value="TreeGrafter"/>
</dbReference>
<organism evidence="10 11">
    <name type="scientific">Nephila pilipes</name>
    <name type="common">Giant wood spider</name>
    <name type="synonym">Nephila maculata</name>
    <dbReference type="NCBI Taxonomy" id="299642"/>
    <lineage>
        <taxon>Eukaryota</taxon>
        <taxon>Metazoa</taxon>
        <taxon>Ecdysozoa</taxon>
        <taxon>Arthropoda</taxon>
        <taxon>Chelicerata</taxon>
        <taxon>Arachnida</taxon>
        <taxon>Araneae</taxon>
        <taxon>Araneomorphae</taxon>
        <taxon>Entelegynae</taxon>
        <taxon>Araneoidea</taxon>
        <taxon>Nephilidae</taxon>
        <taxon>Nephila</taxon>
    </lineage>
</organism>
<dbReference type="Pfam" id="PF00168">
    <property type="entry name" value="C2"/>
    <property type="match status" value="1"/>
</dbReference>
<dbReference type="InterPro" id="IPR035892">
    <property type="entry name" value="C2_domain_sf"/>
</dbReference>
<dbReference type="PANTHER" id="PTHR10728:SF40">
    <property type="entry name" value="PATATIN FAMILY PROTEIN"/>
    <property type="match status" value="1"/>
</dbReference>